<keyword evidence="2" id="KW-0560">Oxidoreductase</keyword>
<dbReference type="Proteomes" id="UP000238563">
    <property type="component" value="Unassembled WGS sequence"/>
</dbReference>
<evidence type="ECO:0000256" key="1">
    <source>
        <dbReference type="ARBA" id="ARBA00006056"/>
    </source>
</evidence>
<dbReference type="InterPro" id="IPR036111">
    <property type="entry name" value="Mal/L-sulfo/L-lacto_DH-like_sf"/>
</dbReference>
<dbReference type="SUPFAM" id="SSF89733">
    <property type="entry name" value="L-sulfolactate dehydrogenase-like"/>
    <property type="match status" value="1"/>
</dbReference>
<dbReference type="InterPro" id="IPR003767">
    <property type="entry name" value="Malate/L-lactate_DH-like"/>
</dbReference>
<protein>
    <submittedName>
        <fullName evidence="3">Lactate dehydrogenase</fullName>
    </submittedName>
</protein>
<dbReference type="PANTHER" id="PTHR11091">
    <property type="entry name" value="OXIDOREDUCTASE-RELATED"/>
    <property type="match status" value="1"/>
</dbReference>
<dbReference type="GO" id="GO:0016491">
    <property type="term" value="F:oxidoreductase activity"/>
    <property type="evidence" value="ECO:0007669"/>
    <property type="project" value="UniProtKB-KW"/>
</dbReference>
<dbReference type="OrthoDB" id="9811519at2"/>
<keyword evidence="4" id="KW-1185">Reference proteome</keyword>
<accession>A0A2S9JYB2</accession>
<comment type="caution">
    <text evidence="3">The sequence shown here is derived from an EMBL/GenBank/DDBJ whole genome shotgun (WGS) entry which is preliminary data.</text>
</comment>
<organism evidence="3 4">
    <name type="scientific">Phyllobacterium myrsinacearum</name>
    <dbReference type="NCBI Taxonomy" id="28101"/>
    <lineage>
        <taxon>Bacteria</taxon>
        <taxon>Pseudomonadati</taxon>
        <taxon>Pseudomonadota</taxon>
        <taxon>Alphaproteobacteria</taxon>
        <taxon>Hyphomicrobiales</taxon>
        <taxon>Phyllobacteriaceae</taxon>
        <taxon>Phyllobacterium</taxon>
    </lineage>
</organism>
<comment type="similarity">
    <text evidence="1">Belongs to the LDH2/MDH2 oxidoreductase family.</text>
</comment>
<proteinExistence type="inferred from homology"/>
<reference evidence="3 4" key="1">
    <citation type="submission" date="2018-02" db="EMBL/GenBank/DDBJ databases">
        <title>The draft genome of Phyllobacterium myrsinacearum DSM5892.</title>
        <authorList>
            <person name="Li L."/>
            <person name="Liu L."/>
            <person name="Zhang X."/>
            <person name="Wang T."/>
        </authorList>
    </citation>
    <scope>NUCLEOTIDE SEQUENCE [LARGE SCALE GENOMIC DNA]</scope>
    <source>
        <strain evidence="3 4">DSM 5892</strain>
    </source>
</reference>
<dbReference type="AlphaFoldDB" id="A0A2S9JYB2"/>
<dbReference type="InterPro" id="IPR043143">
    <property type="entry name" value="Mal/L-sulf/L-lact_DH-like_NADP"/>
</dbReference>
<sequence length="327" mass="33895">MEITIDDAKALARRACISVGASSANANALADATVAAECNGRSAVGFRHLLDYLAAYSEGRINGNAEPEVAFPAPALIRVDAAGGIAHLGFDLVIDELVTRSRTFGLAALALHNSYTTGELGYYVRRLADAGLVAFAATNSPALMTSGKSREAVFGTNPLAFAAPSENSRPLVIDQASSATAFVTIRQLAEQGEQIPEGWAIDAEGRSTTDAGEAMRGALLAFGGTRGANIALMVETLAAGLTGSNWSLDAPSFSQGAVSPGVGLFVFAIQPNLLAPDFPARLAAQLDRLHSKGIHIPGRAPVLPSIDLPADLLNALEAFSLRSLARD</sequence>
<dbReference type="Gene3D" id="3.30.1370.60">
    <property type="entry name" value="Hypothetical oxidoreductase yiak, domain 2"/>
    <property type="match status" value="1"/>
</dbReference>
<evidence type="ECO:0000313" key="4">
    <source>
        <dbReference type="Proteomes" id="UP000238563"/>
    </source>
</evidence>
<dbReference type="Gene3D" id="1.10.1530.10">
    <property type="match status" value="1"/>
</dbReference>
<evidence type="ECO:0000313" key="3">
    <source>
        <dbReference type="EMBL" id="PRD58327.1"/>
    </source>
</evidence>
<dbReference type="EMBL" id="PVBT01000001">
    <property type="protein sequence ID" value="PRD58327.1"/>
    <property type="molecule type" value="Genomic_DNA"/>
</dbReference>
<dbReference type="Pfam" id="PF02615">
    <property type="entry name" value="Ldh_2"/>
    <property type="match status" value="1"/>
</dbReference>
<dbReference type="InterPro" id="IPR043144">
    <property type="entry name" value="Mal/L-sulf/L-lact_DH-like_ah"/>
</dbReference>
<name>A0A2S9JYB2_9HYPH</name>
<evidence type="ECO:0000256" key="2">
    <source>
        <dbReference type="ARBA" id="ARBA00023002"/>
    </source>
</evidence>
<dbReference type="PANTHER" id="PTHR11091:SF0">
    <property type="entry name" value="MALATE DEHYDROGENASE"/>
    <property type="match status" value="1"/>
</dbReference>
<gene>
    <name evidence="3" type="ORF">C5750_04180</name>
</gene>